<dbReference type="AlphaFoldDB" id="A0AAV5A1T5"/>
<comment type="function">
    <text evidence="11">Mitochondrial membrane ATP synthase (F(1)F(0) ATP synthase or Complex V) produces ATP from ADP in the presence of a proton gradient across the membrane which is generated by electron transport complexes of the respiratory chain. F-type ATPases consist of two structural domains, F(1) - containing the extramembraneous catalytic core, and F(0) - containing the membrane proton channel, linked together by a central stalk and a peripheral stalk. During catalysis, ATP synthesis in the catalytic domain of F(1) is coupled via a rotary mechanism of the central stalk subunits to proton translocation.</text>
</comment>
<keyword evidence="7 11" id="KW-0999">Mitochondrion inner membrane</keyword>
<dbReference type="GO" id="GO:0005743">
    <property type="term" value="C:mitochondrial inner membrane"/>
    <property type="evidence" value="ECO:0007669"/>
    <property type="project" value="UniProtKB-SubCell"/>
</dbReference>
<evidence type="ECO:0000256" key="12">
    <source>
        <dbReference type="SAM" id="Coils"/>
    </source>
</evidence>
<proteinExistence type="inferred from homology"/>
<organism evidence="14 15">
    <name type="scientific">Clathrus columnatus</name>
    <dbReference type="NCBI Taxonomy" id="1419009"/>
    <lineage>
        <taxon>Eukaryota</taxon>
        <taxon>Fungi</taxon>
        <taxon>Dikarya</taxon>
        <taxon>Basidiomycota</taxon>
        <taxon>Agaricomycotina</taxon>
        <taxon>Agaricomycetes</taxon>
        <taxon>Phallomycetidae</taxon>
        <taxon>Phallales</taxon>
        <taxon>Clathraceae</taxon>
        <taxon>Clathrus</taxon>
    </lineage>
</organism>
<dbReference type="Pfam" id="PF05873">
    <property type="entry name" value="Mt_ATP-synt_D"/>
    <property type="match status" value="1"/>
</dbReference>
<evidence type="ECO:0000313" key="14">
    <source>
        <dbReference type="EMBL" id="GJJ07392.1"/>
    </source>
</evidence>
<evidence type="ECO:0000256" key="8">
    <source>
        <dbReference type="ARBA" id="ARBA00023065"/>
    </source>
</evidence>
<evidence type="ECO:0000256" key="13">
    <source>
        <dbReference type="SAM" id="MobiDB-lite"/>
    </source>
</evidence>
<reference evidence="14" key="1">
    <citation type="submission" date="2021-10" db="EMBL/GenBank/DDBJ databases">
        <title>De novo Genome Assembly of Clathrus columnatus (Basidiomycota, Fungi) Using Illumina and Nanopore Sequence Data.</title>
        <authorList>
            <person name="Ogiso-Tanaka E."/>
            <person name="Itagaki H."/>
            <person name="Hosoya T."/>
            <person name="Hosaka K."/>
        </authorList>
    </citation>
    <scope>NUCLEOTIDE SEQUENCE</scope>
    <source>
        <strain evidence="14">MO-923</strain>
    </source>
</reference>
<comment type="subcellular location">
    <subcellularLocation>
        <location evidence="1 11">Mitochondrion inner membrane</location>
    </subcellularLocation>
</comment>
<dbReference type="GO" id="GO:0045259">
    <property type="term" value="C:proton-transporting ATP synthase complex"/>
    <property type="evidence" value="ECO:0007669"/>
    <property type="project" value="UniProtKB-KW"/>
</dbReference>
<protein>
    <recommendedName>
        <fullName evidence="3 11">ATP synthase subunit d, mitochondrial</fullName>
    </recommendedName>
</protein>
<keyword evidence="15" id="KW-1185">Reference proteome</keyword>
<evidence type="ECO:0000256" key="7">
    <source>
        <dbReference type="ARBA" id="ARBA00022792"/>
    </source>
</evidence>
<keyword evidence="4 11" id="KW-0813">Transport</keyword>
<keyword evidence="9 11" id="KW-0496">Mitochondrion</keyword>
<comment type="caution">
    <text evidence="14">The sequence shown here is derived from an EMBL/GenBank/DDBJ whole genome shotgun (WGS) entry which is preliminary data.</text>
</comment>
<name>A0AAV5A1T5_9AGAM</name>
<feature type="region of interest" description="Disordered" evidence="13">
    <location>
        <begin position="1"/>
        <end position="21"/>
    </location>
</feature>
<dbReference type="InterPro" id="IPR008689">
    <property type="entry name" value="ATP_synth_F0_dsu_mt"/>
</dbReference>
<dbReference type="GO" id="GO:0015078">
    <property type="term" value="F:proton transmembrane transporter activity"/>
    <property type="evidence" value="ECO:0007669"/>
    <property type="project" value="InterPro"/>
</dbReference>
<feature type="coiled-coil region" evidence="12">
    <location>
        <begin position="76"/>
        <end position="103"/>
    </location>
</feature>
<accession>A0AAV5A1T5</accession>
<dbReference type="InterPro" id="IPR036228">
    <property type="entry name" value="ATP_synth_F0_dsu_sf_mt"/>
</dbReference>
<dbReference type="PIRSF" id="PIRSF005514">
    <property type="entry name" value="ATPase_F0_D_mt"/>
    <property type="match status" value="1"/>
</dbReference>
<evidence type="ECO:0000313" key="15">
    <source>
        <dbReference type="Proteomes" id="UP001050691"/>
    </source>
</evidence>
<evidence type="ECO:0000256" key="3">
    <source>
        <dbReference type="ARBA" id="ARBA00021688"/>
    </source>
</evidence>
<evidence type="ECO:0000256" key="4">
    <source>
        <dbReference type="ARBA" id="ARBA00022448"/>
    </source>
</evidence>
<gene>
    <name evidence="14" type="ORF">Clacol_001594</name>
</gene>
<evidence type="ECO:0000256" key="2">
    <source>
        <dbReference type="ARBA" id="ARBA00006842"/>
    </source>
</evidence>
<dbReference type="PANTHER" id="PTHR12700">
    <property type="entry name" value="ATP SYNTHASE SUBUNIT D, MITOCHONDRIAL"/>
    <property type="match status" value="1"/>
</dbReference>
<comment type="similarity">
    <text evidence="2 11">Belongs to the ATPase d subunit family.</text>
</comment>
<dbReference type="Proteomes" id="UP001050691">
    <property type="component" value="Unassembled WGS sequence"/>
</dbReference>
<evidence type="ECO:0000256" key="9">
    <source>
        <dbReference type="ARBA" id="ARBA00023128"/>
    </source>
</evidence>
<dbReference type="SUPFAM" id="SSF161065">
    <property type="entry name" value="ATP synthase D chain-like"/>
    <property type="match status" value="1"/>
</dbReference>
<keyword evidence="6 11" id="KW-0375">Hydrogen ion transport</keyword>
<keyword evidence="10 11" id="KW-0472">Membrane</keyword>
<keyword evidence="8 11" id="KW-0406">Ion transport</keyword>
<keyword evidence="5" id="KW-0138">CF(0)</keyword>
<evidence type="ECO:0000256" key="1">
    <source>
        <dbReference type="ARBA" id="ARBA00004273"/>
    </source>
</evidence>
<evidence type="ECO:0000256" key="11">
    <source>
        <dbReference type="PIRNR" id="PIRNR005514"/>
    </source>
</evidence>
<dbReference type="Gene3D" id="6.10.280.70">
    <property type="match status" value="1"/>
</dbReference>
<dbReference type="EMBL" id="BPWL01000002">
    <property type="protein sequence ID" value="GJJ07392.1"/>
    <property type="molecule type" value="Genomic_DNA"/>
</dbReference>
<keyword evidence="12" id="KW-0175">Coiled coil</keyword>
<evidence type="ECO:0000256" key="6">
    <source>
        <dbReference type="ARBA" id="ARBA00022781"/>
    </source>
</evidence>
<evidence type="ECO:0000256" key="10">
    <source>
        <dbReference type="ARBA" id="ARBA00023136"/>
    </source>
</evidence>
<evidence type="ECO:0000256" key="5">
    <source>
        <dbReference type="ARBA" id="ARBA00022547"/>
    </source>
</evidence>
<dbReference type="GO" id="GO:0015986">
    <property type="term" value="P:proton motive force-driven ATP synthesis"/>
    <property type="evidence" value="ECO:0007669"/>
    <property type="project" value="UniProtKB-UniRule"/>
</dbReference>
<sequence length="149" mass="16577">MASKAAAKAVRNSDAHVQNATLKSQPTTVDFAHYRSILRNQALVNEAEKLFTSTKPTTYDVDSVVKAIDAFQVKAVAKAEETTVRINEELKELQETLNNIQDARSFDDLTVEDIGDAHPHLRQTVETMMKKGKWTVPGYKEKFGDLALA</sequence>